<feature type="domain" description="Prephenate/arogenate dehydrogenase" evidence="2">
    <location>
        <begin position="4"/>
        <end position="285"/>
    </location>
</feature>
<dbReference type="AlphaFoldDB" id="A0A941ZYA7"/>
<dbReference type="FunFam" id="3.40.50.720:FF:000208">
    <property type="entry name" value="Prephenate dehydrogenase"/>
    <property type="match status" value="1"/>
</dbReference>
<proteinExistence type="predicted"/>
<evidence type="ECO:0000313" key="3">
    <source>
        <dbReference type="EMBL" id="MBS1257398.1"/>
    </source>
</evidence>
<dbReference type="Pfam" id="PF20463">
    <property type="entry name" value="PDH_C"/>
    <property type="match status" value="1"/>
</dbReference>
<dbReference type="EMBL" id="JAANXD010000024">
    <property type="protein sequence ID" value="MBS1257398.1"/>
    <property type="molecule type" value="Genomic_DNA"/>
</dbReference>
<name>A0A941ZYA7_9BACT</name>
<evidence type="ECO:0000313" key="4">
    <source>
        <dbReference type="Proteomes" id="UP000722750"/>
    </source>
</evidence>
<dbReference type="PANTHER" id="PTHR21363">
    <property type="entry name" value="PREPHENATE DEHYDROGENASE"/>
    <property type="match status" value="1"/>
</dbReference>
<dbReference type="InterPro" id="IPR050812">
    <property type="entry name" value="Preph/Arog_dehydrog"/>
</dbReference>
<dbReference type="PROSITE" id="PS51176">
    <property type="entry name" value="PDH_ADH"/>
    <property type="match status" value="1"/>
</dbReference>
<evidence type="ECO:0000259" key="2">
    <source>
        <dbReference type="PROSITE" id="PS51176"/>
    </source>
</evidence>
<dbReference type="SUPFAM" id="SSF48179">
    <property type="entry name" value="6-phosphogluconate dehydrogenase C-terminal domain-like"/>
    <property type="match status" value="1"/>
</dbReference>
<dbReference type="GO" id="GO:0008977">
    <property type="term" value="F:prephenate dehydrogenase (NAD+) activity"/>
    <property type="evidence" value="ECO:0007669"/>
    <property type="project" value="InterPro"/>
</dbReference>
<dbReference type="Proteomes" id="UP000722750">
    <property type="component" value="Unassembled WGS sequence"/>
</dbReference>
<dbReference type="Pfam" id="PF02153">
    <property type="entry name" value="PDH_N"/>
    <property type="match status" value="1"/>
</dbReference>
<accession>A0A941ZYA7</accession>
<dbReference type="SUPFAM" id="SSF51735">
    <property type="entry name" value="NAD(P)-binding Rossmann-fold domains"/>
    <property type="match status" value="1"/>
</dbReference>
<gene>
    <name evidence="3" type="ORF">MAG551_00440</name>
</gene>
<keyword evidence="1" id="KW-0560">Oxidoreductase</keyword>
<comment type="caution">
    <text evidence="3">The sequence shown here is derived from an EMBL/GenBank/DDBJ whole genome shotgun (WGS) entry which is preliminary data.</text>
</comment>
<dbReference type="InterPro" id="IPR036291">
    <property type="entry name" value="NAD(P)-bd_dom_sf"/>
</dbReference>
<reference evidence="3" key="1">
    <citation type="journal article" date="2021" name="ISME J.">
        <title>Fine-scale metabolic discontinuity in a stratified prokaryote microbiome of a Red Sea deep halocline.</title>
        <authorList>
            <person name="Michoud G."/>
            <person name="Ngugi D.K."/>
            <person name="Barozzi A."/>
            <person name="Merlino G."/>
            <person name="Calleja M.L."/>
            <person name="Delgado-Huertas A."/>
            <person name="Moran X.A.G."/>
            <person name="Daffonchio D."/>
        </authorList>
    </citation>
    <scope>NUCLEOTIDE SEQUENCE</scope>
    <source>
        <strain evidence="3">SuakinDeep_MAG55_1</strain>
    </source>
</reference>
<dbReference type="InterPro" id="IPR008927">
    <property type="entry name" value="6-PGluconate_DH-like_C_sf"/>
</dbReference>
<sequence length="285" mass="31054">MNFGIVAIIGTGLIGGSIGLGLKERGLARSIIGVGHRRASINKALKAKAIDEGTINIEKAVKQADIIILATSVDLIPDFARKIIPLMKTSAILTDVGSTKNHIVSQINREIKSKHNGDRPEFIGAHPLAGSEQRGIESARPDLFEGSVCVLTPTSLNSKKCITKLSKMWKVLGAEVSIMTPTKHDEIVALVSHLPHLVASGLVSVIDEKYWKFAASGLRDTTRVASGDPDLWLGICKQNKSRIIKALKCFSKEVKSTLNDLEKGNDNKILKRLKKSKAVRDKKRW</sequence>
<dbReference type="InterPro" id="IPR046826">
    <property type="entry name" value="PDH_N"/>
</dbReference>
<protein>
    <submittedName>
        <fullName evidence="3">Cyclohexadienyl dehydrogenase</fullName>
    </submittedName>
</protein>
<dbReference type="InterPro" id="IPR046825">
    <property type="entry name" value="PDH_C"/>
</dbReference>
<dbReference type="Gene3D" id="1.10.3660.10">
    <property type="entry name" value="6-phosphogluconate dehydrogenase C-terminal like domain"/>
    <property type="match status" value="1"/>
</dbReference>
<dbReference type="PANTHER" id="PTHR21363:SF0">
    <property type="entry name" value="PREPHENATE DEHYDROGENASE [NADP(+)]"/>
    <property type="match status" value="1"/>
</dbReference>
<dbReference type="GO" id="GO:0006571">
    <property type="term" value="P:tyrosine biosynthetic process"/>
    <property type="evidence" value="ECO:0007669"/>
    <property type="project" value="InterPro"/>
</dbReference>
<dbReference type="Gene3D" id="3.40.50.720">
    <property type="entry name" value="NAD(P)-binding Rossmann-like Domain"/>
    <property type="match status" value="1"/>
</dbReference>
<dbReference type="GO" id="GO:0004665">
    <property type="term" value="F:prephenate dehydrogenase (NADP+) activity"/>
    <property type="evidence" value="ECO:0007669"/>
    <property type="project" value="InterPro"/>
</dbReference>
<dbReference type="GO" id="GO:0070403">
    <property type="term" value="F:NAD+ binding"/>
    <property type="evidence" value="ECO:0007669"/>
    <property type="project" value="InterPro"/>
</dbReference>
<evidence type="ECO:0000256" key="1">
    <source>
        <dbReference type="ARBA" id="ARBA00023002"/>
    </source>
</evidence>
<organism evidence="3 4">
    <name type="scientific">Candidatus Scalindua arabica</name>
    <dbReference type="NCBI Taxonomy" id="1127984"/>
    <lineage>
        <taxon>Bacteria</taxon>
        <taxon>Pseudomonadati</taxon>
        <taxon>Planctomycetota</taxon>
        <taxon>Candidatus Brocadiia</taxon>
        <taxon>Candidatus Brocadiales</taxon>
        <taxon>Candidatus Scalinduaceae</taxon>
        <taxon>Candidatus Scalindua</taxon>
    </lineage>
</organism>
<dbReference type="InterPro" id="IPR003099">
    <property type="entry name" value="Prephen_DH"/>
</dbReference>